<comment type="caution">
    <text evidence="1">The sequence shown here is derived from an EMBL/GenBank/DDBJ whole genome shotgun (WGS) entry which is preliminary data.</text>
</comment>
<dbReference type="EMBL" id="CATNWA010019164">
    <property type="protein sequence ID" value="CAI9611711.1"/>
    <property type="molecule type" value="Genomic_DNA"/>
</dbReference>
<evidence type="ECO:0000313" key="1">
    <source>
        <dbReference type="EMBL" id="CAI9611711.1"/>
    </source>
</evidence>
<accession>A0ABN9GQH9</accession>
<keyword evidence="2" id="KW-1185">Reference proteome</keyword>
<reference evidence="1" key="1">
    <citation type="submission" date="2023-05" db="EMBL/GenBank/DDBJ databases">
        <authorList>
            <person name="Stuckert A."/>
        </authorList>
    </citation>
    <scope>NUCLEOTIDE SEQUENCE</scope>
</reference>
<organism evidence="1 2">
    <name type="scientific">Staurois parvus</name>
    <dbReference type="NCBI Taxonomy" id="386267"/>
    <lineage>
        <taxon>Eukaryota</taxon>
        <taxon>Metazoa</taxon>
        <taxon>Chordata</taxon>
        <taxon>Craniata</taxon>
        <taxon>Vertebrata</taxon>
        <taxon>Euteleostomi</taxon>
        <taxon>Amphibia</taxon>
        <taxon>Batrachia</taxon>
        <taxon>Anura</taxon>
        <taxon>Neobatrachia</taxon>
        <taxon>Ranoidea</taxon>
        <taxon>Ranidae</taxon>
        <taxon>Staurois</taxon>
    </lineage>
</organism>
<sequence>QKEQSKCRQGTGQSICNNHFKIKCHFLNFSNFLPGSGARMFRRHRDRNTEAECRHKLEEMAGDAAGDTSRKSEGQGKRCRESLCNAAW</sequence>
<name>A0ABN9GQH9_9NEOB</name>
<dbReference type="Proteomes" id="UP001162483">
    <property type="component" value="Unassembled WGS sequence"/>
</dbReference>
<protein>
    <submittedName>
        <fullName evidence="1">Uncharacterized protein</fullName>
    </submittedName>
</protein>
<proteinExistence type="predicted"/>
<feature type="non-terminal residue" evidence="1">
    <location>
        <position position="1"/>
    </location>
</feature>
<evidence type="ECO:0000313" key="2">
    <source>
        <dbReference type="Proteomes" id="UP001162483"/>
    </source>
</evidence>
<gene>
    <name evidence="1" type="ORF">SPARVUS_LOCUS14594396</name>
</gene>